<keyword evidence="2 4" id="KW-0472">Membrane</keyword>
<keyword evidence="4" id="KW-0449">Lipoprotein</keyword>
<dbReference type="InterPro" id="IPR011047">
    <property type="entry name" value="Quinoprotein_ADH-like_sf"/>
</dbReference>
<evidence type="ECO:0000259" key="6">
    <source>
        <dbReference type="Pfam" id="PF13360"/>
    </source>
</evidence>
<dbReference type="NCBIfam" id="TIGR03300">
    <property type="entry name" value="assembly_YfgL"/>
    <property type="match status" value="1"/>
</dbReference>
<comment type="caution">
    <text evidence="7">The sequence shown here is derived from an EMBL/GenBank/DDBJ whole genome shotgun (WGS) entry which is preliminary data.</text>
</comment>
<sequence length="378" mass="39974" precursor="true">MKKYLLNSIVVTCAALSLAGCFGSSKGNRPEPEPLPVVTPLLTTTQVWSTRVGDVDFPLVPRVVGTQVALAGGDGTVLMLNASTGQVIWQASAGARLTAGVGSNGRYTAVVTRDNDLVVFDERGQELWRKRVAAQVLTPPLVAGGRVFVNATDRSIQAYDVRNGAGLWRQQQNTNDSLVLRRDGALDAYGNILIVGLTANLYGVSPDTGAPLWGLPIGNPRGTNEIDRLADVVGGVARNGDVLCARSYQNAIACIQAGGAVLWSKSADSDQGLAVDNQNVYAVESDGRIMALNQQTGATVWNNDQLRYRQLTAPLALGQRSVVIGDSQGNIHLLSRQDGSFLGRFTTNSSGVAVTPVAVGDMLIIVTRNGTVYGFRPG</sequence>
<evidence type="ECO:0000256" key="4">
    <source>
        <dbReference type="HAMAP-Rule" id="MF_00923"/>
    </source>
</evidence>
<organism evidence="7 8">
    <name type="scientific">Saezia sanguinis</name>
    <dbReference type="NCBI Taxonomy" id="1965230"/>
    <lineage>
        <taxon>Bacteria</taxon>
        <taxon>Pseudomonadati</taxon>
        <taxon>Pseudomonadota</taxon>
        <taxon>Betaproteobacteria</taxon>
        <taxon>Burkholderiales</taxon>
        <taxon>Saeziaceae</taxon>
        <taxon>Saezia</taxon>
    </lineage>
</organism>
<dbReference type="GO" id="GO:0009279">
    <property type="term" value="C:cell outer membrane"/>
    <property type="evidence" value="ECO:0007669"/>
    <property type="project" value="UniProtKB-SubCell"/>
</dbReference>
<reference evidence="7 8" key="1">
    <citation type="submission" date="2018-01" db="EMBL/GenBank/DDBJ databases">
        <title>Saezia sanguinis gen. nov., sp. nov., in the order Burkholderiales isolated from human blood.</title>
        <authorList>
            <person name="Medina-Pascual M.J."/>
            <person name="Valdezate S."/>
            <person name="Monzon S."/>
            <person name="Cuesta I."/>
            <person name="Carrasco G."/>
            <person name="Villalon P."/>
            <person name="Saez-Nieto J.A."/>
        </authorList>
    </citation>
    <scope>NUCLEOTIDE SEQUENCE [LARGE SCALE GENOMIC DNA]</scope>
    <source>
        <strain evidence="7 8">CNM695-12</strain>
    </source>
</reference>
<dbReference type="GO" id="GO:0051205">
    <property type="term" value="P:protein insertion into membrane"/>
    <property type="evidence" value="ECO:0007669"/>
    <property type="project" value="UniProtKB-UniRule"/>
</dbReference>
<keyword evidence="1 4" id="KW-0732">Signal</keyword>
<accession>A0A433SF94</accession>
<evidence type="ECO:0000256" key="3">
    <source>
        <dbReference type="ARBA" id="ARBA00023237"/>
    </source>
</evidence>
<dbReference type="Proteomes" id="UP000286947">
    <property type="component" value="Unassembled WGS sequence"/>
</dbReference>
<dbReference type="InterPro" id="IPR018391">
    <property type="entry name" value="PQQ_b-propeller_rpt"/>
</dbReference>
<evidence type="ECO:0000256" key="1">
    <source>
        <dbReference type="ARBA" id="ARBA00022729"/>
    </source>
</evidence>
<comment type="subcellular location">
    <subcellularLocation>
        <location evidence="4">Cell outer membrane</location>
        <topology evidence="4">Lipid-anchor</topology>
    </subcellularLocation>
</comment>
<dbReference type="PANTHER" id="PTHR34512:SF30">
    <property type="entry name" value="OUTER MEMBRANE PROTEIN ASSEMBLY FACTOR BAMB"/>
    <property type="match status" value="1"/>
</dbReference>
<dbReference type="SMART" id="SM00564">
    <property type="entry name" value="PQQ"/>
    <property type="match status" value="4"/>
</dbReference>
<keyword evidence="4" id="KW-0564">Palmitate</keyword>
<evidence type="ECO:0000313" key="7">
    <source>
        <dbReference type="EMBL" id="RUS67366.1"/>
    </source>
</evidence>
<dbReference type="GO" id="GO:0043165">
    <property type="term" value="P:Gram-negative-bacterium-type cell outer membrane assembly"/>
    <property type="evidence" value="ECO:0007669"/>
    <property type="project" value="UniProtKB-UniRule"/>
</dbReference>
<dbReference type="SUPFAM" id="SSF50998">
    <property type="entry name" value="Quinoprotein alcohol dehydrogenase-like"/>
    <property type="match status" value="1"/>
</dbReference>
<gene>
    <name evidence="4 7" type="primary">bamB</name>
    <name evidence="7" type="ORF">CUZ56_01311</name>
</gene>
<dbReference type="PANTHER" id="PTHR34512">
    <property type="entry name" value="CELL SURFACE PROTEIN"/>
    <property type="match status" value="1"/>
</dbReference>
<feature type="signal peptide" evidence="5">
    <location>
        <begin position="1"/>
        <end position="19"/>
    </location>
</feature>
<dbReference type="InterPro" id="IPR002372">
    <property type="entry name" value="PQQ_rpt_dom"/>
</dbReference>
<protein>
    <recommendedName>
        <fullName evidence="4">Outer membrane protein assembly factor BamB</fullName>
    </recommendedName>
</protein>
<name>A0A433SF94_9BURK</name>
<evidence type="ECO:0000256" key="5">
    <source>
        <dbReference type="SAM" id="SignalP"/>
    </source>
</evidence>
<dbReference type="OrthoDB" id="5173551at2"/>
<comment type="subunit">
    <text evidence="4">Part of the Bam complex.</text>
</comment>
<dbReference type="InterPro" id="IPR017687">
    <property type="entry name" value="BamB"/>
</dbReference>
<dbReference type="RefSeq" id="WP_126979341.1">
    <property type="nucleotide sequence ID" value="NZ_PQSP01000002.1"/>
</dbReference>
<dbReference type="Gene3D" id="2.130.10.10">
    <property type="entry name" value="YVTN repeat-like/Quinoprotein amine dehydrogenase"/>
    <property type="match status" value="1"/>
</dbReference>
<keyword evidence="8" id="KW-1185">Reference proteome</keyword>
<dbReference type="Pfam" id="PF13360">
    <property type="entry name" value="PQQ_2"/>
    <property type="match status" value="1"/>
</dbReference>
<feature type="chain" id="PRO_5019596726" description="Outer membrane protein assembly factor BamB" evidence="5">
    <location>
        <begin position="20"/>
        <end position="378"/>
    </location>
</feature>
<comment type="function">
    <text evidence="4">Part of the outer membrane protein assembly complex, which is involved in assembly and insertion of beta-barrel proteins into the outer membrane.</text>
</comment>
<proteinExistence type="inferred from homology"/>
<comment type="similarity">
    <text evidence="4">Belongs to the BamB family.</text>
</comment>
<dbReference type="InterPro" id="IPR015943">
    <property type="entry name" value="WD40/YVTN_repeat-like_dom_sf"/>
</dbReference>
<dbReference type="PROSITE" id="PS51257">
    <property type="entry name" value="PROKAR_LIPOPROTEIN"/>
    <property type="match status" value="1"/>
</dbReference>
<evidence type="ECO:0000256" key="2">
    <source>
        <dbReference type="ARBA" id="ARBA00023136"/>
    </source>
</evidence>
<dbReference type="EMBL" id="PQSP01000002">
    <property type="protein sequence ID" value="RUS67366.1"/>
    <property type="molecule type" value="Genomic_DNA"/>
</dbReference>
<evidence type="ECO:0000313" key="8">
    <source>
        <dbReference type="Proteomes" id="UP000286947"/>
    </source>
</evidence>
<dbReference type="AlphaFoldDB" id="A0A433SF94"/>
<feature type="domain" description="Pyrrolo-quinoline quinone repeat" evidence="6">
    <location>
        <begin position="74"/>
        <end position="303"/>
    </location>
</feature>
<keyword evidence="3 4" id="KW-0998">Cell outer membrane</keyword>
<dbReference type="HAMAP" id="MF_00923">
    <property type="entry name" value="OM_assembly_BamB"/>
    <property type="match status" value="1"/>
</dbReference>